<dbReference type="InterPro" id="IPR020097">
    <property type="entry name" value="PsdUridine_synth_TruA_a/b_dom"/>
</dbReference>
<dbReference type="GO" id="GO:0009982">
    <property type="term" value="F:pseudouridine synthase activity"/>
    <property type="evidence" value="ECO:0007669"/>
    <property type="project" value="InterPro"/>
</dbReference>
<dbReference type="Gene3D" id="3.30.70.580">
    <property type="entry name" value="Pseudouridine synthase I, catalytic domain, N-terminal subdomain"/>
    <property type="match status" value="1"/>
</dbReference>
<reference evidence="6" key="1">
    <citation type="submission" date="2022-11" db="EMBL/GenBank/DDBJ databases">
        <authorList>
            <person name="Petersen C."/>
        </authorList>
    </citation>
    <scope>NUCLEOTIDE SEQUENCE</scope>
    <source>
        <strain evidence="6">IBT 19713</strain>
    </source>
</reference>
<name>A0A9W9P909_9EURO</name>
<dbReference type="GO" id="GO:0031119">
    <property type="term" value="P:tRNA pseudouridine synthesis"/>
    <property type="evidence" value="ECO:0007669"/>
    <property type="project" value="TreeGrafter"/>
</dbReference>
<dbReference type="EMBL" id="JAPQKS010000003">
    <property type="protein sequence ID" value="KAJ5240080.1"/>
    <property type="molecule type" value="Genomic_DNA"/>
</dbReference>
<evidence type="ECO:0000259" key="5">
    <source>
        <dbReference type="Pfam" id="PF01416"/>
    </source>
</evidence>
<comment type="similarity">
    <text evidence="1">Belongs to the tRNA pseudouridine synthase TruA family.</text>
</comment>
<dbReference type="PANTHER" id="PTHR11142">
    <property type="entry name" value="PSEUDOURIDYLATE SYNTHASE"/>
    <property type="match status" value="1"/>
</dbReference>
<feature type="region of interest" description="Disordered" evidence="4">
    <location>
        <begin position="29"/>
        <end position="57"/>
    </location>
</feature>
<feature type="domain" description="Pseudouridine synthase I TruA alpha/beta" evidence="5">
    <location>
        <begin position="331"/>
        <end position="473"/>
    </location>
</feature>
<accession>A0A9W9P909</accession>
<feature type="region of interest" description="Disordered" evidence="4">
    <location>
        <begin position="209"/>
        <end position="232"/>
    </location>
</feature>
<evidence type="ECO:0000256" key="4">
    <source>
        <dbReference type="SAM" id="MobiDB-lite"/>
    </source>
</evidence>
<dbReference type="Gene3D" id="3.30.70.660">
    <property type="entry name" value="Pseudouridine synthase I, catalytic domain, C-terminal subdomain"/>
    <property type="match status" value="1"/>
</dbReference>
<dbReference type="GO" id="GO:0005634">
    <property type="term" value="C:nucleus"/>
    <property type="evidence" value="ECO:0007669"/>
    <property type="project" value="TreeGrafter"/>
</dbReference>
<dbReference type="InterPro" id="IPR001406">
    <property type="entry name" value="PsdUridine_synth_TruA"/>
</dbReference>
<evidence type="ECO:0000256" key="1">
    <source>
        <dbReference type="ARBA" id="ARBA00009375"/>
    </source>
</evidence>
<evidence type="ECO:0000256" key="2">
    <source>
        <dbReference type="ARBA" id="ARBA00022694"/>
    </source>
</evidence>
<gene>
    <name evidence="6" type="ORF">N7468_004699</name>
</gene>
<dbReference type="GeneID" id="83201299"/>
<evidence type="ECO:0000313" key="7">
    <source>
        <dbReference type="Proteomes" id="UP001150941"/>
    </source>
</evidence>
<organism evidence="6 7">
    <name type="scientific">Penicillium chermesinum</name>
    <dbReference type="NCBI Taxonomy" id="63820"/>
    <lineage>
        <taxon>Eukaryota</taxon>
        <taxon>Fungi</taxon>
        <taxon>Dikarya</taxon>
        <taxon>Ascomycota</taxon>
        <taxon>Pezizomycotina</taxon>
        <taxon>Eurotiomycetes</taxon>
        <taxon>Eurotiomycetidae</taxon>
        <taxon>Eurotiales</taxon>
        <taxon>Aspergillaceae</taxon>
        <taxon>Penicillium</taxon>
    </lineage>
</organism>
<dbReference type="InterPro" id="IPR020103">
    <property type="entry name" value="PsdUridine_synth_cat_dom_sf"/>
</dbReference>
<dbReference type="SUPFAM" id="SSF55120">
    <property type="entry name" value="Pseudouridine synthase"/>
    <property type="match status" value="1"/>
</dbReference>
<sequence>MANAGQEGQPDYSTWSNSSLIERITELERQLHSQTTQFSAPADAETPRAPAPIACDGYEPAIPLPSAATNSLKKRVHSPATDITQTPAPAKPGRTKEAKEDRGFDPSKYSSRFIALKFAYLGQRYNGLEHTNGNVTPLPTVEEVLWKAMRRTRLIMPETMPPDAPDDMEPRAIRPYSISWDGCDYSKAGRTDRGVSAFGQVIGIRVRSARPKPKSTTASEQQGLQNQDEMQVDQSAVDQDWDDIADEHSYVQILNRVLPEDIRILAWCPHPPPGFDARFSCRERRYRYFFTQPAFSPTPGALGFENRRGDPNGPRAKYREGWLDIEAMREAAKHFEGEHDFRNFCKLDTTKQIENFRRMIFHSDIELVNPKTNPLGYVSGPGFRALEDAQDTDMTSLEPPPATTPQVYSFTLHGSAFLWHQVRHMVAILFLVGQGLEAPSIVPELLDVVKHPRKPAYDMASDAPLVLWDTIFPDESSGNREDALDWVYAGDPRLNKNKSAKGDSKFGMRGVIEDIWSVWRQRKIDEVLAGALLDMTVAQGDNSIIKEMESKQGAVKKHARGAKVWLGANDSRTGGKYVPVLQKATTDTVEARNARGLVTKQRKLAKKQDAEAKKAA</sequence>
<dbReference type="GO" id="GO:0005737">
    <property type="term" value="C:cytoplasm"/>
    <property type="evidence" value="ECO:0007669"/>
    <property type="project" value="TreeGrafter"/>
</dbReference>
<feature type="compositionally biased region" description="Basic and acidic residues" evidence="4">
    <location>
        <begin position="94"/>
        <end position="104"/>
    </location>
</feature>
<dbReference type="PANTHER" id="PTHR11142:SF5">
    <property type="entry name" value="TRNA PSEUDOURIDINE(38_39) SYNTHASE"/>
    <property type="match status" value="1"/>
</dbReference>
<dbReference type="InterPro" id="IPR020094">
    <property type="entry name" value="TruA/RsuA/RluB/E/F_N"/>
</dbReference>
<keyword evidence="3" id="KW-0413">Isomerase</keyword>
<dbReference type="OrthoDB" id="25767at2759"/>
<dbReference type="RefSeq" id="XP_058332999.1">
    <property type="nucleotide sequence ID" value="XM_058473996.1"/>
</dbReference>
<dbReference type="GO" id="GO:1990481">
    <property type="term" value="P:mRNA pseudouridine synthesis"/>
    <property type="evidence" value="ECO:0007669"/>
    <property type="project" value="TreeGrafter"/>
</dbReference>
<dbReference type="Proteomes" id="UP001150941">
    <property type="component" value="Unassembled WGS sequence"/>
</dbReference>
<dbReference type="AlphaFoldDB" id="A0A9W9P909"/>
<dbReference type="GO" id="GO:0003723">
    <property type="term" value="F:RNA binding"/>
    <property type="evidence" value="ECO:0007669"/>
    <property type="project" value="InterPro"/>
</dbReference>
<evidence type="ECO:0000256" key="3">
    <source>
        <dbReference type="ARBA" id="ARBA00023235"/>
    </source>
</evidence>
<feature type="region of interest" description="Disordered" evidence="4">
    <location>
        <begin position="70"/>
        <end position="104"/>
    </location>
</feature>
<reference evidence="6" key="2">
    <citation type="journal article" date="2023" name="IMA Fungus">
        <title>Comparative genomic study of the Penicillium genus elucidates a diverse pangenome and 15 lateral gene transfer events.</title>
        <authorList>
            <person name="Petersen C."/>
            <person name="Sorensen T."/>
            <person name="Nielsen M.R."/>
            <person name="Sondergaard T.E."/>
            <person name="Sorensen J.L."/>
            <person name="Fitzpatrick D.A."/>
            <person name="Frisvad J.C."/>
            <person name="Nielsen K.L."/>
        </authorList>
    </citation>
    <scope>NUCLEOTIDE SEQUENCE</scope>
    <source>
        <strain evidence="6">IBT 19713</strain>
    </source>
</reference>
<keyword evidence="2" id="KW-0819">tRNA processing</keyword>
<keyword evidence="7" id="KW-1185">Reference proteome</keyword>
<dbReference type="InterPro" id="IPR020095">
    <property type="entry name" value="PsdUridine_synth_TruA_C"/>
</dbReference>
<comment type="caution">
    <text evidence="6">The sequence shown here is derived from an EMBL/GenBank/DDBJ whole genome shotgun (WGS) entry which is preliminary data.</text>
</comment>
<feature type="compositionally biased region" description="Polar residues" evidence="4">
    <location>
        <begin position="214"/>
        <end position="232"/>
    </location>
</feature>
<dbReference type="HAMAP" id="MF_00171">
    <property type="entry name" value="TruA"/>
    <property type="match status" value="1"/>
</dbReference>
<protein>
    <recommendedName>
        <fullName evidence="5">Pseudouridine synthase I TruA alpha/beta domain-containing protein</fullName>
    </recommendedName>
</protein>
<dbReference type="Pfam" id="PF01416">
    <property type="entry name" value="PseudoU_synth_1"/>
    <property type="match status" value="1"/>
</dbReference>
<evidence type="ECO:0000313" key="6">
    <source>
        <dbReference type="EMBL" id="KAJ5240080.1"/>
    </source>
</evidence>
<proteinExistence type="inferred from homology"/>